<accession>A0A136J0R0</accession>
<evidence type="ECO:0000256" key="6">
    <source>
        <dbReference type="SAM" id="Phobius"/>
    </source>
</evidence>
<evidence type="ECO:0000256" key="3">
    <source>
        <dbReference type="ARBA" id="ARBA00022989"/>
    </source>
</evidence>
<dbReference type="InterPro" id="IPR051694">
    <property type="entry name" value="Immunoregulatory_rcpt-like"/>
</dbReference>
<dbReference type="PANTHER" id="PTHR15549">
    <property type="entry name" value="PAIRED IMMUNOGLOBULIN-LIKE TYPE 2 RECEPTOR"/>
    <property type="match status" value="1"/>
</dbReference>
<dbReference type="OrthoDB" id="4148662at2759"/>
<sequence length="382" mass="38934">MEAKPHLRYAHRRQAGDSIDLLNPNISLGTCYFGPGQQAASNFIPCGNYAYDTYSCCQAGDNCLASNACFNYRGGVTYIAGCTDSTYNSTKCPKKGSFASQQWSGLVLCDQKAGTWTNCKEADGATNVQDPNRQCNCDGKQPLFTNSATLKQVAGLPLGLSSSISWVSGSTPTATSPTVTPSASSAPTSATSASTNGGSSSAMSSAMSSNTSVTAPAQTASDGSGSGLSQGATIGIGVGCGVGALLLIAVGVIAWMLRRRRRADEHRSVKSSPGGRGSGEMSSLPDRPVSTWQGSNAGGAGAMDSPVMSGFKSELPAHDLPRPPPAELDSTATPDPSLSPSVGGARTVSPTTTMAHNHTGTTYGGENGAAKNTIQGPIAELE</sequence>
<dbReference type="Proteomes" id="UP000070501">
    <property type="component" value="Unassembled WGS sequence"/>
</dbReference>
<evidence type="ECO:0000256" key="5">
    <source>
        <dbReference type="SAM" id="MobiDB-lite"/>
    </source>
</evidence>
<feature type="compositionally biased region" description="Low complexity" evidence="5">
    <location>
        <begin position="170"/>
        <end position="215"/>
    </location>
</feature>
<evidence type="ECO:0000313" key="7">
    <source>
        <dbReference type="EMBL" id="KXJ90787.1"/>
    </source>
</evidence>
<proteinExistence type="predicted"/>
<feature type="compositionally biased region" description="Polar residues" evidence="5">
    <location>
        <begin position="330"/>
        <end position="340"/>
    </location>
</feature>
<keyword evidence="3 6" id="KW-1133">Transmembrane helix</keyword>
<name>A0A136J0R0_9PEZI</name>
<evidence type="ECO:0000256" key="1">
    <source>
        <dbReference type="ARBA" id="ARBA00004167"/>
    </source>
</evidence>
<dbReference type="PANTHER" id="PTHR15549:SF30">
    <property type="entry name" value="MID2 DOMAIN-CONTAINING PROTEIN"/>
    <property type="match status" value="1"/>
</dbReference>
<feature type="region of interest" description="Disordered" evidence="5">
    <location>
        <begin position="261"/>
        <end position="382"/>
    </location>
</feature>
<feature type="transmembrane region" description="Helical" evidence="6">
    <location>
        <begin position="234"/>
        <end position="257"/>
    </location>
</feature>
<reference evidence="8" key="1">
    <citation type="submission" date="2016-02" db="EMBL/GenBank/DDBJ databases">
        <title>Draft genome sequence of Microdochium bolleyi, a fungal endophyte of beachgrass.</title>
        <authorList>
            <consortium name="DOE Joint Genome Institute"/>
            <person name="David A.S."/>
            <person name="May G."/>
            <person name="Haridas S."/>
            <person name="Lim J."/>
            <person name="Wang M."/>
            <person name="Labutti K."/>
            <person name="Lipzen A."/>
            <person name="Barry K."/>
            <person name="Grigoriev I.V."/>
        </authorList>
    </citation>
    <scope>NUCLEOTIDE SEQUENCE [LARGE SCALE GENOMIC DNA]</scope>
    <source>
        <strain evidence="8">J235TASD1</strain>
    </source>
</reference>
<evidence type="ECO:0000256" key="2">
    <source>
        <dbReference type="ARBA" id="ARBA00022692"/>
    </source>
</evidence>
<keyword evidence="8" id="KW-1185">Reference proteome</keyword>
<evidence type="ECO:0000256" key="4">
    <source>
        <dbReference type="ARBA" id="ARBA00023136"/>
    </source>
</evidence>
<dbReference type="GO" id="GO:0071944">
    <property type="term" value="C:cell periphery"/>
    <property type="evidence" value="ECO:0007669"/>
    <property type="project" value="UniProtKB-ARBA"/>
</dbReference>
<protein>
    <submittedName>
        <fullName evidence="7">Uncharacterized protein</fullName>
    </submittedName>
</protein>
<dbReference type="AlphaFoldDB" id="A0A136J0R0"/>
<keyword evidence="4 6" id="KW-0472">Membrane</keyword>
<feature type="compositionally biased region" description="Low complexity" evidence="5">
    <location>
        <begin position="351"/>
        <end position="361"/>
    </location>
</feature>
<dbReference type="InParanoid" id="A0A136J0R0"/>
<organism evidence="7 8">
    <name type="scientific">Microdochium bolleyi</name>
    <dbReference type="NCBI Taxonomy" id="196109"/>
    <lineage>
        <taxon>Eukaryota</taxon>
        <taxon>Fungi</taxon>
        <taxon>Dikarya</taxon>
        <taxon>Ascomycota</taxon>
        <taxon>Pezizomycotina</taxon>
        <taxon>Sordariomycetes</taxon>
        <taxon>Xylariomycetidae</taxon>
        <taxon>Xylariales</taxon>
        <taxon>Microdochiaceae</taxon>
        <taxon>Microdochium</taxon>
    </lineage>
</organism>
<comment type="subcellular location">
    <subcellularLocation>
        <location evidence="1">Membrane</location>
        <topology evidence="1">Single-pass membrane protein</topology>
    </subcellularLocation>
</comment>
<feature type="region of interest" description="Disordered" evidence="5">
    <location>
        <begin position="170"/>
        <end position="227"/>
    </location>
</feature>
<keyword evidence="2 6" id="KW-0812">Transmembrane</keyword>
<gene>
    <name evidence="7" type="ORF">Micbo1qcDRAFT_225662</name>
</gene>
<dbReference type="GO" id="GO:0016020">
    <property type="term" value="C:membrane"/>
    <property type="evidence" value="ECO:0007669"/>
    <property type="project" value="UniProtKB-SubCell"/>
</dbReference>
<evidence type="ECO:0000313" key="8">
    <source>
        <dbReference type="Proteomes" id="UP000070501"/>
    </source>
</evidence>
<dbReference type="EMBL" id="KQ964251">
    <property type="protein sequence ID" value="KXJ90787.1"/>
    <property type="molecule type" value="Genomic_DNA"/>
</dbReference>